<proteinExistence type="predicted"/>
<dbReference type="GeneID" id="115891075"/>
<feature type="coiled-coil region" evidence="1">
    <location>
        <begin position="55"/>
        <end position="100"/>
    </location>
</feature>
<keyword evidence="5" id="KW-1185">Reference proteome</keyword>
<dbReference type="KEGG" id="soy:115891075"/>
<feature type="domain" description="Centromere/kinetochore protein zw10 C-terminal" evidence="3">
    <location>
        <begin position="409"/>
        <end position="487"/>
    </location>
</feature>
<feature type="domain" description="Centromere/kinetochore protein zw10 middle" evidence="2">
    <location>
        <begin position="190"/>
        <end position="382"/>
    </location>
</feature>
<dbReference type="InterPro" id="IPR048343">
    <property type="entry name" value="ZW10_C"/>
</dbReference>
<sequence length="707" mass="81417">MSILAQVLESAKAVDADYINKKVPELKQTLDSFRNEVVTAVENVYTKYSKKSRSNDALLQKVIQAQQNLSVLREKADYVSKDLEKTNTELYKNVEELESIEFSLKVIENLQVILNLIQEFNSEFDSKNFTKCVKVLTKLKSILYEIPPDESLDVINVLRQTYKEKEQWFLNGLKNVFTDNIEVQENQDQTVVLKIKKQNDTISSAMKALYEFTEHIEHLNYVIKQLWNAVLVPVVNSQITLTESKDSSFVWLTLKVQDAEKKSHYKKVFKNLKTVFQFLFKNFNYEVGDNLTSLSYIGNDIRHNLSELIIKNCLRDTIPSNVEELEKYKIVIEDTHQLEDVLLDTKIFDKDTSSILEYASNIDVLFINKKCEEYLQKATEIMKKDLHDMVEVGVPYDPNSPLGHHLQDFPQCSISKNVQELLKLCENILREALNAAPDCSGRLFVTVSNIIIKYPIFVSDYHKHYLATLPQQIALFYNNCNFISHTLREWNTVYCSKLVNLLITCDFNSEATQLPIIAVEIFSNYIDGQIKLIDEIMSGAQLDGSTIEKVDPKTEKCVRQCLRQQELLKTVWHKVLSYNIYNKHIGSIVDSLCKNIINSIIKFEDIPATVAEELVDIIKLVLTRAPKLFTNPREITLFVPLWYKLNEVSFVLNASLVEISDRWADGKGPLAMQFEAAELKKLIKSLFQNTDIRAAILTRITDIKIKS</sequence>
<accession>A0A6J2YVN7</accession>
<dbReference type="GO" id="GO:0006888">
    <property type="term" value="P:endoplasmic reticulum to Golgi vesicle-mediated transport"/>
    <property type="evidence" value="ECO:0007669"/>
    <property type="project" value="TreeGrafter"/>
</dbReference>
<dbReference type="PANTHER" id="PTHR12205">
    <property type="entry name" value="CENTROMERE/KINETOCHORE PROTEIN ZW10"/>
    <property type="match status" value="1"/>
</dbReference>
<dbReference type="InterPro" id="IPR046362">
    <property type="entry name" value="Zw10/DSL1_C_sf"/>
</dbReference>
<dbReference type="InterPro" id="IPR048344">
    <property type="entry name" value="Zw10_middle"/>
</dbReference>
<dbReference type="Proteomes" id="UP000504635">
    <property type="component" value="Unplaced"/>
</dbReference>
<dbReference type="RefSeq" id="XP_030767334.1">
    <property type="nucleotide sequence ID" value="XM_030911474.1"/>
</dbReference>
<dbReference type="InterPro" id="IPR055148">
    <property type="entry name" value="ZW10_C_2"/>
</dbReference>
<evidence type="ECO:0000259" key="4">
    <source>
        <dbReference type="Pfam" id="PF22766"/>
    </source>
</evidence>
<dbReference type="GO" id="GO:1990423">
    <property type="term" value="C:RZZ complex"/>
    <property type="evidence" value="ECO:0007669"/>
    <property type="project" value="TreeGrafter"/>
</dbReference>
<keyword evidence="1" id="KW-0175">Coiled coil</keyword>
<dbReference type="FunCoup" id="A0A6J2YVN7">
    <property type="interactions" value="1755"/>
</dbReference>
<name>A0A6J2YVN7_SITOR</name>
<dbReference type="Pfam" id="PF20666">
    <property type="entry name" value="ZW10_C"/>
    <property type="match status" value="1"/>
</dbReference>
<dbReference type="AlphaFoldDB" id="A0A6J2YVN7"/>
<dbReference type="CTD" id="9183"/>
<gene>
    <name evidence="6" type="primary">LOC115891075</name>
</gene>
<protein>
    <submittedName>
        <fullName evidence="6">Centromere/kinetochore protein zw10 homolog</fullName>
    </submittedName>
</protein>
<organism evidence="5 6">
    <name type="scientific">Sitophilus oryzae</name>
    <name type="common">Rice weevil</name>
    <name type="synonym">Curculio oryzae</name>
    <dbReference type="NCBI Taxonomy" id="7048"/>
    <lineage>
        <taxon>Eukaryota</taxon>
        <taxon>Metazoa</taxon>
        <taxon>Ecdysozoa</taxon>
        <taxon>Arthropoda</taxon>
        <taxon>Hexapoda</taxon>
        <taxon>Insecta</taxon>
        <taxon>Pterygota</taxon>
        <taxon>Neoptera</taxon>
        <taxon>Endopterygota</taxon>
        <taxon>Coleoptera</taxon>
        <taxon>Polyphaga</taxon>
        <taxon>Cucujiformia</taxon>
        <taxon>Curculionidae</taxon>
        <taxon>Dryophthorinae</taxon>
        <taxon>Sitophilus</taxon>
    </lineage>
</organism>
<dbReference type="GO" id="GO:0005737">
    <property type="term" value="C:cytoplasm"/>
    <property type="evidence" value="ECO:0007669"/>
    <property type="project" value="GOC"/>
</dbReference>
<evidence type="ECO:0000313" key="5">
    <source>
        <dbReference type="Proteomes" id="UP000504635"/>
    </source>
</evidence>
<evidence type="ECO:0000313" key="6">
    <source>
        <dbReference type="RefSeq" id="XP_030767334.1"/>
    </source>
</evidence>
<dbReference type="Pfam" id="PF22766">
    <property type="entry name" value="ZW10_C2"/>
    <property type="match status" value="1"/>
</dbReference>
<evidence type="ECO:0000256" key="1">
    <source>
        <dbReference type="SAM" id="Coils"/>
    </source>
</evidence>
<dbReference type="OrthoDB" id="534815at2759"/>
<dbReference type="Gene3D" id="1.10.357.150">
    <property type="match status" value="1"/>
</dbReference>
<feature type="domain" description="ZW10 C-terminal helical" evidence="4">
    <location>
        <begin position="556"/>
        <end position="700"/>
    </location>
</feature>
<dbReference type="Pfam" id="PF20665">
    <property type="entry name" value="Zw10_middle"/>
    <property type="match status" value="1"/>
</dbReference>
<evidence type="ECO:0000259" key="2">
    <source>
        <dbReference type="Pfam" id="PF20665"/>
    </source>
</evidence>
<reference evidence="6" key="1">
    <citation type="submission" date="2025-08" db="UniProtKB">
        <authorList>
            <consortium name="RefSeq"/>
        </authorList>
    </citation>
    <scope>IDENTIFICATION</scope>
    <source>
        <tissue evidence="6">Gonads</tissue>
    </source>
</reference>
<dbReference type="PANTHER" id="PTHR12205:SF0">
    <property type="entry name" value="CENTROMERE_KINETOCHORE PROTEIN ZW10 HOMOLOG"/>
    <property type="match status" value="1"/>
</dbReference>
<dbReference type="InParanoid" id="A0A6J2YVN7"/>
<evidence type="ECO:0000259" key="3">
    <source>
        <dbReference type="Pfam" id="PF20666"/>
    </source>
</evidence>
<dbReference type="GO" id="GO:0007094">
    <property type="term" value="P:mitotic spindle assembly checkpoint signaling"/>
    <property type="evidence" value="ECO:0007669"/>
    <property type="project" value="TreeGrafter"/>
</dbReference>